<reference evidence="3" key="1">
    <citation type="submission" date="2022-01" db="EMBL/GenBank/DDBJ databases">
        <authorList>
            <person name="King R."/>
        </authorList>
    </citation>
    <scope>NUCLEOTIDE SEQUENCE</scope>
</reference>
<dbReference type="Proteomes" id="UP001153712">
    <property type="component" value="Chromosome 1"/>
</dbReference>
<evidence type="ECO:0000256" key="1">
    <source>
        <dbReference type="SAM" id="MobiDB-lite"/>
    </source>
</evidence>
<accession>A0A9N9TH20</accession>
<organism evidence="3 4">
    <name type="scientific">Phyllotreta striolata</name>
    <name type="common">Striped flea beetle</name>
    <name type="synonym">Crioceris striolata</name>
    <dbReference type="NCBI Taxonomy" id="444603"/>
    <lineage>
        <taxon>Eukaryota</taxon>
        <taxon>Metazoa</taxon>
        <taxon>Ecdysozoa</taxon>
        <taxon>Arthropoda</taxon>
        <taxon>Hexapoda</taxon>
        <taxon>Insecta</taxon>
        <taxon>Pterygota</taxon>
        <taxon>Neoptera</taxon>
        <taxon>Endopterygota</taxon>
        <taxon>Coleoptera</taxon>
        <taxon>Polyphaga</taxon>
        <taxon>Cucujiformia</taxon>
        <taxon>Chrysomeloidea</taxon>
        <taxon>Chrysomelidae</taxon>
        <taxon>Galerucinae</taxon>
        <taxon>Alticini</taxon>
        <taxon>Phyllotreta</taxon>
    </lineage>
</organism>
<dbReference type="InterPro" id="IPR006578">
    <property type="entry name" value="MADF-dom"/>
</dbReference>
<feature type="region of interest" description="Disordered" evidence="1">
    <location>
        <begin position="130"/>
        <end position="185"/>
    </location>
</feature>
<feature type="domain" description="MADF" evidence="2">
    <location>
        <begin position="10"/>
        <end position="103"/>
    </location>
</feature>
<dbReference type="EMBL" id="OU900094">
    <property type="protein sequence ID" value="CAG9853646.1"/>
    <property type="molecule type" value="Genomic_DNA"/>
</dbReference>
<evidence type="ECO:0000259" key="2">
    <source>
        <dbReference type="PROSITE" id="PS51029"/>
    </source>
</evidence>
<evidence type="ECO:0000313" key="3">
    <source>
        <dbReference type="EMBL" id="CAG9853646.1"/>
    </source>
</evidence>
<dbReference type="PANTHER" id="PTHR21505">
    <property type="entry name" value="MADF DOMAIN-CONTAINING PROTEIN-RELATED"/>
    <property type="match status" value="1"/>
</dbReference>
<name>A0A9N9TH20_PHYSR</name>
<dbReference type="SMART" id="SM00595">
    <property type="entry name" value="MADF"/>
    <property type="match status" value="1"/>
</dbReference>
<dbReference type="AlphaFoldDB" id="A0A9N9TH20"/>
<feature type="compositionally biased region" description="Polar residues" evidence="1">
    <location>
        <begin position="135"/>
        <end position="146"/>
    </location>
</feature>
<proteinExistence type="predicted"/>
<dbReference type="PROSITE" id="PS51029">
    <property type="entry name" value="MADF"/>
    <property type="match status" value="1"/>
</dbReference>
<evidence type="ECO:0000313" key="4">
    <source>
        <dbReference type="Proteomes" id="UP001153712"/>
    </source>
</evidence>
<dbReference type="Pfam" id="PF10545">
    <property type="entry name" value="MADF_DNA_bdg"/>
    <property type="match status" value="1"/>
</dbReference>
<dbReference type="OrthoDB" id="7408914at2759"/>
<keyword evidence="4" id="KW-1185">Reference proteome</keyword>
<protein>
    <recommendedName>
        <fullName evidence="2">MADF domain-containing protein</fullName>
    </recommendedName>
</protein>
<gene>
    <name evidence="3" type="ORF">PHYEVI_LOCUS119</name>
</gene>
<sequence length="327" mass="37454">MNLNKEDVIILIQEYQKRRVLWDAKDKWHFNKNKKNDSWNEIAECLNISVDDAKKKISSLLGSFRREKAKGRKTLGTGKGAKDIYKSDWFAFNSFGFLMDKDDPRETVSSEDWKEDETVEAVELIEESGEDNIPISKSSESDNIQSPECAAKTTKRVVSRQEKVGTSAFRKPSTPKKRRKEKEDPRIEQAFQLLQQPIPEENSSTIYAKYLADQLEKFSPVTQAVLKHKINALIFDAEMEKYNAQRVENPYTAISYFLRKSGNDASNHQPPPHPETSVGANETACSLRKAFQKEIVYEVTQTPVATERCQGDRPTDILLCYVLILYC</sequence>
<dbReference type="PANTHER" id="PTHR21505:SF12">
    <property type="entry name" value="MADF DOMAIN-CONTAINING PROTEIN-RELATED"/>
    <property type="match status" value="1"/>
</dbReference>